<keyword evidence="4 5" id="KW-0694">RNA-binding</keyword>
<protein>
    <submittedName>
        <fullName evidence="8">RsmB/NOP family class I SAM-dependent RNA methyltransferase</fullName>
        <ecNumber evidence="8">2.1.1.-</ecNumber>
    </submittedName>
</protein>
<evidence type="ECO:0000256" key="2">
    <source>
        <dbReference type="ARBA" id="ARBA00022679"/>
    </source>
</evidence>
<dbReference type="CDD" id="cd02440">
    <property type="entry name" value="AdoMet_MTases"/>
    <property type="match status" value="1"/>
</dbReference>
<dbReference type="PRINTS" id="PR02008">
    <property type="entry name" value="RCMTFAMILY"/>
</dbReference>
<dbReference type="PANTHER" id="PTHR22807:SF53">
    <property type="entry name" value="RIBOSOMAL RNA SMALL SUBUNIT METHYLTRANSFERASE B-RELATED"/>
    <property type="match status" value="1"/>
</dbReference>
<dbReference type="PANTHER" id="PTHR22807">
    <property type="entry name" value="NOP2 YEAST -RELATED NOL1/NOP2/FMU SUN DOMAIN-CONTAINING"/>
    <property type="match status" value="1"/>
</dbReference>
<keyword evidence="2 5" id="KW-0808">Transferase</keyword>
<dbReference type="Gene3D" id="1.10.940.10">
    <property type="entry name" value="NusB-like"/>
    <property type="match status" value="1"/>
</dbReference>
<dbReference type="GO" id="GO:0008168">
    <property type="term" value="F:methyltransferase activity"/>
    <property type="evidence" value="ECO:0007669"/>
    <property type="project" value="UniProtKB-KW"/>
</dbReference>
<dbReference type="Proteomes" id="UP001589862">
    <property type="component" value="Unassembled WGS sequence"/>
</dbReference>
<evidence type="ECO:0000256" key="4">
    <source>
        <dbReference type="ARBA" id="ARBA00022884"/>
    </source>
</evidence>
<evidence type="ECO:0000256" key="6">
    <source>
        <dbReference type="SAM" id="MobiDB-lite"/>
    </source>
</evidence>
<dbReference type="Pfam" id="PF01029">
    <property type="entry name" value="NusB"/>
    <property type="match status" value="1"/>
</dbReference>
<feature type="region of interest" description="Disordered" evidence="6">
    <location>
        <begin position="1"/>
        <end position="53"/>
    </location>
</feature>
<organism evidence="8 9">
    <name type="scientific">Micrococcoides hystricis</name>
    <dbReference type="NCBI Taxonomy" id="1572761"/>
    <lineage>
        <taxon>Bacteria</taxon>
        <taxon>Bacillati</taxon>
        <taxon>Actinomycetota</taxon>
        <taxon>Actinomycetes</taxon>
        <taxon>Micrococcales</taxon>
        <taxon>Micrococcaceae</taxon>
        <taxon>Micrococcoides</taxon>
    </lineage>
</organism>
<dbReference type="PROSITE" id="PS51686">
    <property type="entry name" value="SAM_MT_RSMB_NOP"/>
    <property type="match status" value="1"/>
</dbReference>
<evidence type="ECO:0000259" key="7">
    <source>
        <dbReference type="PROSITE" id="PS51686"/>
    </source>
</evidence>
<feature type="active site" description="Nucleophile" evidence="5">
    <location>
        <position position="445"/>
    </location>
</feature>
<keyword evidence="9" id="KW-1185">Reference proteome</keyword>
<evidence type="ECO:0000313" key="9">
    <source>
        <dbReference type="Proteomes" id="UP001589862"/>
    </source>
</evidence>
<feature type="binding site" evidence="5">
    <location>
        <position position="392"/>
    </location>
    <ligand>
        <name>S-adenosyl-L-methionine</name>
        <dbReference type="ChEBI" id="CHEBI:59789"/>
    </ligand>
</feature>
<dbReference type="RefSeq" id="WP_377457318.1">
    <property type="nucleotide sequence ID" value="NZ_JBHLUB010000001.1"/>
</dbReference>
<dbReference type="Gene3D" id="3.40.50.150">
    <property type="entry name" value="Vaccinia Virus protein VP39"/>
    <property type="match status" value="1"/>
</dbReference>
<accession>A0ABV6P705</accession>
<keyword evidence="1 5" id="KW-0489">Methyltransferase</keyword>
<dbReference type="SUPFAM" id="SSF48013">
    <property type="entry name" value="NusB-like"/>
    <property type="match status" value="1"/>
</dbReference>
<keyword evidence="3 5" id="KW-0949">S-adenosyl-L-methionine</keyword>
<dbReference type="GO" id="GO:0032259">
    <property type="term" value="P:methylation"/>
    <property type="evidence" value="ECO:0007669"/>
    <property type="project" value="UniProtKB-KW"/>
</dbReference>
<feature type="binding site" evidence="5">
    <location>
        <position position="346"/>
    </location>
    <ligand>
        <name>S-adenosyl-L-methionine</name>
        <dbReference type="ChEBI" id="CHEBI:59789"/>
    </ligand>
</feature>
<proteinExistence type="inferred from homology"/>
<dbReference type="SUPFAM" id="SSF53335">
    <property type="entry name" value="S-adenosyl-L-methionine-dependent methyltransferases"/>
    <property type="match status" value="1"/>
</dbReference>
<comment type="similarity">
    <text evidence="5">Belongs to the class I-like SAM-binding methyltransferase superfamily. RsmB/NOP family.</text>
</comment>
<gene>
    <name evidence="8" type="ORF">ACFFFR_00710</name>
</gene>
<feature type="domain" description="SAM-dependent MTase RsmB/NOP-type" evidence="7">
    <location>
        <begin position="210"/>
        <end position="520"/>
    </location>
</feature>
<dbReference type="InterPro" id="IPR001678">
    <property type="entry name" value="MeTrfase_RsmB-F_NOP2_dom"/>
</dbReference>
<dbReference type="InterPro" id="IPR049560">
    <property type="entry name" value="MeTrfase_RsmB-F_NOP2_cat"/>
</dbReference>
<comment type="caution">
    <text evidence="8">The sequence shown here is derived from an EMBL/GenBank/DDBJ whole genome shotgun (WGS) entry which is preliminary data.</text>
</comment>
<dbReference type="Pfam" id="PF01189">
    <property type="entry name" value="Methyltr_RsmB-F"/>
    <property type="match status" value="1"/>
</dbReference>
<evidence type="ECO:0000256" key="5">
    <source>
        <dbReference type="PROSITE-ProRule" id="PRU01023"/>
    </source>
</evidence>
<dbReference type="EC" id="2.1.1.-" evidence="8"/>
<dbReference type="InterPro" id="IPR035926">
    <property type="entry name" value="NusB-like_sf"/>
</dbReference>
<sequence length="521" mass="56456">MSEHSGRGRRDAHRGKGRSIQGGRRNAAGRERNRGGSGPRKFSAQAPGQRSRSADPARLCAYEVLQAVAIDDAYANLLLPNKIREHRLDRQDAAFATELCYGALRLSGTYDAILEKCVDRPIKRLDPQVLDVLRLGSHQLLNMRVPAHAALNESVALTRDRIGAGAGGLVNAVLRRVSEKSIDEWVDELVSQAANEQEALQIRFSHPVWIIRALRQALKLTGRPESELEDTLAANNHPADLNFVALPGLGSLEPLVEKGAEHNAIAPDAVDFRGGDVARLPGVKEGTIRVQDTGSQLIARAVAALPITTNAESDKAWLDLCAGPGGKAALLAALAEQHDAHLLANEPAEHRAKLVRQALEPIPKHAWDVRVGDGRTIDSDAPAAGFGRILVDAPCTGLGALRRRPEARWRKQLSDVAELTPLQAELLNAAYRVLAPGGVLAYVTCSPHPVETVLQVQDFLRDHPEAELGDAKAALNAVAKIELFDEHDRAVTDPVVAKTAQLWPHRHDSDAMFMALIHKPQ</sequence>
<dbReference type="InterPro" id="IPR023267">
    <property type="entry name" value="RCMT"/>
</dbReference>
<dbReference type="InterPro" id="IPR029063">
    <property type="entry name" value="SAM-dependent_MTases_sf"/>
</dbReference>
<dbReference type="EMBL" id="JBHLUB010000001">
    <property type="protein sequence ID" value="MFC0580909.1"/>
    <property type="molecule type" value="Genomic_DNA"/>
</dbReference>
<evidence type="ECO:0000256" key="1">
    <source>
        <dbReference type="ARBA" id="ARBA00022603"/>
    </source>
</evidence>
<feature type="binding site" evidence="5">
    <location>
        <position position="373"/>
    </location>
    <ligand>
        <name>S-adenosyl-L-methionine</name>
        <dbReference type="ChEBI" id="CHEBI:59789"/>
    </ligand>
</feature>
<reference evidence="8 9" key="1">
    <citation type="submission" date="2024-09" db="EMBL/GenBank/DDBJ databases">
        <authorList>
            <person name="Sun Q."/>
            <person name="Mori K."/>
        </authorList>
    </citation>
    <scope>NUCLEOTIDE SEQUENCE [LARGE SCALE GENOMIC DNA]</scope>
    <source>
        <strain evidence="8 9">NCAIM B.02604</strain>
    </source>
</reference>
<feature type="binding site" evidence="5">
    <location>
        <begin position="321"/>
        <end position="327"/>
    </location>
    <ligand>
        <name>S-adenosyl-L-methionine</name>
        <dbReference type="ChEBI" id="CHEBI:59789"/>
    </ligand>
</feature>
<name>A0ABV6P705_9MICC</name>
<dbReference type="InterPro" id="IPR006027">
    <property type="entry name" value="NusB_RsmB_TIM44"/>
</dbReference>
<evidence type="ECO:0000313" key="8">
    <source>
        <dbReference type="EMBL" id="MFC0580909.1"/>
    </source>
</evidence>
<evidence type="ECO:0000256" key="3">
    <source>
        <dbReference type="ARBA" id="ARBA00022691"/>
    </source>
</evidence>